<dbReference type="RefSeq" id="WP_007309583.1">
    <property type="nucleotide sequence ID" value="NZ_AESD01000176.1"/>
</dbReference>
<evidence type="ECO:0000313" key="6">
    <source>
        <dbReference type="EMBL" id="EHJ14230.1"/>
    </source>
</evidence>
<dbReference type="GO" id="GO:0046872">
    <property type="term" value="F:metal ion binding"/>
    <property type="evidence" value="ECO:0007669"/>
    <property type="project" value="UniProtKB-KW"/>
</dbReference>
<dbReference type="Pfam" id="PF04055">
    <property type="entry name" value="Radical_SAM"/>
    <property type="match status" value="1"/>
</dbReference>
<dbReference type="SFLD" id="SFLDS00029">
    <property type="entry name" value="Radical_SAM"/>
    <property type="match status" value="1"/>
</dbReference>
<dbReference type="InterPro" id="IPR058240">
    <property type="entry name" value="rSAM_sf"/>
</dbReference>
<dbReference type="CDD" id="cd01335">
    <property type="entry name" value="Radical_SAM"/>
    <property type="match status" value="1"/>
</dbReference>
<dbReference type="EMBL" id="AESD01000176">
    <property type="protein sequence ID" value="EHJ14230.1"/>
    <property type="molecule type" value="Genomic_DNA"/>
</dbReference>
<dbReference type="PROSITE" id="PS51918">
    <property type="entry name" value="RADICAL_SAM"/>
    <property type="match status" value="1"/>
</dbReference>
<dbReference type="AlphaFoldDB" id="G5J0Q8"/>
<dbReference type="SFLD" id="SFLDG01072">
    <property type="entry name" value="dehydrogenase_like"/>
    <property type="match status" value="1"/>
</dbReference>
<dbReference type="InterPro" id="IPR007197">
    <property type="entry name" value="rSAM"/>
</dbReference>
<accession>G5J0Q8</accession>
<dbReference type="SFLD" id="SFLDG01067">
    <property type="entry name" value="SPASM/twitch_domain_containing"/>
    <property type="match status" value="1"/>
</dbReference>
<protein>
    <submittedName>
        <fullName evidence="6">Radical SAM domain protein</fullName>
    </submittedName>
</protein>
<dbReference type="Proteomes" id="UP000003477">
    <property type="component" value="Unassembled WGS sequence"/>
</dbReference>
<dbReference type="GO" id="GO:0016491">
    <property type="term" value="F:oxidoreductase activity"/>
    <property type="evidence" value="ECO:0007669"/>
    <property type="project" value="InterPro"/>
</dbReference>
<organism evidence="6 7">
    <name type="scientific">Crocosphaera watsonii WH 0003</name>
    <dbReference type="NCBI Taxonomy" id="423471"/>
    <lineage>
        <taxon>Bacteria</taxon>
        <taxon>Bacillati</taxon>
        <taxon>Cyanobacteriota</taxon>
        <taxon>Cyanophyceae</taxon>
        <taxon>Oscillatoriophycideae</taxon>
        <taxon>Chroococcales</taxon>
        <taxon>Aphanothecaceae</taxon>
        <taxon>Crocosphaera</taxon>
    </lineage>
</organism>
<dbReference type="SUPFAM" id="SSF102114">
    <property type="entry name" value="Radical SAM enzymes"/>
    <property type="match status" value="1"/>
</dbReference>
<dbReference type="Gene3D" id="3.20.20.70">
    <property type="entry name" value="Aldolase class I"/>
    <property type="match status" value="1"/>
</dbReference>
<dbReference type="InterPro" id="IPR026357">
    <property type="entry name" value="rSAM_SPASM_GrrM_OscB"/>
</dbReference>
<sequence>MSQLDSSQKEFNLLKFGPVRLVVLQGGSFCNLDCDYCYLPDRQTKNRLVRSRIVPIFENLLTSSLVRDSFTVCWHLGEPLAVPMSFYVEAMEIINGIKTRLQKEISINYSVQTNGVLLTQAWCDFFQKYNFNVGVSIDGPAFIHDVHRKTPSGLGTHAATMRGIKLLQNNHLDFYIIAVLTETSLDYPEEIFQFFRDNGIKRVGFNIEEIEGVNRTSSLQKDDISARIRAFWQRFWELTASVKGELQVREFEDVSELILKSSGRLKNQMSRPFAIVSVDYQGNFSTYSPELLTMKSDHYGDFILGNLVNDSLESACDHPKFWKLLQDITAGCSLCEDNCSYFSLCGGGAPSNKYWENDTFVCSETMACRYNKQLVVDVVLDGIERRLGLKN</sequence>
<comment type="caution">
    <text evidence="6">The sequence shown here is derived from an EMBL/GenBank/DDBJ whole genome shotgun (WGS) entry which is preliminary data.</text>
</comment>
<keyword evidence="4" id="KW-0411">Iron-sulfur</keyword>
<evidence type="ECO:0000256" key="3">
    <source>
        <dbReference type="ARBA" id="ARBA00023004"/>
    </source>
</evidence>
<dbReference type="PATRIC" id="fig|423471.3.peg.1008"/>
<dbReference type="GeneID" id="88764945"/>
<evidence type="ECO:0000256" key="4">
    <source>
        <dbReference type="ARBA" id="ARBA00023014"/>
    </source>
</evidence>
<dbReference type="NCBIfam" id="TIGR04261">
    <property type="entry name" value="rSAM_GlyRichRpt"/>
    <property type="match status" value="1"/>
</dbReference>
<evidence type="ECO:0000256" key="1">
    <source>
        <dbReference type="ARBA" id="ARBA00022691"/>
    </source>
</evidence>
<proteinExistence type="predicted"/>
<keyword evidence="2" id="KW-0479">Metal-binding</keyword>
<dbReference type="InterPro" id="IPR013785">
    <property type="entry name" value="Aldolase_TIM"/>
</dbReference>
<dbReference type="SFLD" id="SFLDG01386">
    <property type="entry name" value="main_SPASM_domain-containing"/>
    <property type="match status" value="1"/>
</dbReference>
<reference evidence="6 7" key="1">
    <citation type="journal article" date="2011" name="Front. Microbiol.">
        <title>Two Strains of Crocosphaera watsonii with Highly Conserved Genomes are Distinguished by Strain-Specific Features.</title>
        <authorList>
            <person name="Bench S.R."/>
            <person name="Ilikchyan I.N."/>
            <person name="Tripp H.J."/>
            <person name="Zehr J.P."/>
        </authorList>
    </citation>
    <scope>NUCLEOTIDE SEQUENCE [LARGE SCALE GENOMIC DNA]</scope>
    <source>
        <strain evidence="6 7">WH 0003</strain>
    </source>
</reference>
<keyword evidence="1" id="KW-0949">S-adenosyl-L-methionine</keyword>
<name>G5J0Q8_CROWT</name>
<keyword evidence="3" id="KW-0408">Iron</keyword>
<feature type="domain" description="Radical SAM core" evidence="5">
    <location>
        <begin position="14"/>
        <end position="249"/>
    </location>
</feature>
<evidence type="ECO:0000256" key="2">
    <source>
        <dbReference type="ARBA" id="ARBA00022723"/>
    </source>
</evidence>
<evidence type="ECO:0000313" key="7">
    <source>
        <dbReference type="Proteomes" id="UP000003477"/>
    </source>
</evidence>
<gene>
    <name evidence="6" type="ORF">CWATWH0003_1094</name>
</gene>
<dbReference type="GO" id="GO:0051536">
    <property type="term" value="F:iron-sulfur cluster binding"/>
    <property type="evidence" value="ECO:0007669"/>
    <property type="project" value="UniProtKB-KW"/>
</dbReference>
<dbReference type="PANTHER" id="PTHR43273:SF8">
    <property type="entry name" value="RADICAL SAM DOMAIN PROTEIN"/>
    <property type="match status" value="1"/>
</dbReference>
<dbReference type="InterPro" id="IPR023867">
    <property type="entry name" value="Sulphatase_maturase_rSAM"/>
</dbReference>
<evidence type="ECO:0000259" key="5">
    <source>
        <dbReference type="PROSITE" id="PS51918"/>
    </source>
</evidence>
<dbReference type="PANTHER" id="PTHR43273">
    <property type="entry name" value="ANAEROBIC SULFATASE-MATURATING ENZYME HOMOLOG ASLB-RELATED"/>
    <property type="match status" value="1"/>
</dbReference>